<dbReference type="GO" id="GO:0005886">
    <property type="term" value="C:plasma membrane"/>
    <property type="evidence" value="ECO:0007669"/>
    <property type="project" value="UniProtKB-SubCell"/>
</dbReference>
<feature type="transmembrane region" description="Helical" evidence="9">
    <location>
        <begin position="212"/>
        <end position="233"/>
    </location>
</feature>
<dbReference type="FunFam" id="3.40.50.300:FF:000221">
    <property type="entry name" value="Multidrug ABC transporter ATP-binding protein"/>
    <property type="match status" value="1"/>
</dbReference>
<evidence type="ECO:0000256" key="6">
    <source>
        <dbReference type="ARBA" id="ARBA00022840"/>
    </source>
</evidence>
<dbReference type="Gene3D" id="1.20.1560.10">
    <property type="entry name" value="ABC transporter type 1, transmembrane domain"/>
    <property type="match status" value="1"/>
</dbReference>
<dbReference type="InterPro" id="IPR036640">
    <property type="entry name" value="ABC1_TM_sf"/>
</dbReference>
<dbReference type="EMBL" id="MU005569">
    <property type="protein sequence ID" value="KAF2691590.1"/>
    <property type="molecule type" value="Genomic_DNA"/>
</dbReference>
<keyword evidence="13" id="KW-1185">Reference proteome</keyword>
<keyword evidence="5" id="KW-0547">Nucleotide-binding</keyword>
<evidence type="ECO:0000256" key="9">
    <source>
        <dbReference type="SAM" id="Phobius"/>
    </source>
</evidence>
<evidence type="ECO:0000256" key="3">
    <source>
        <dbReference type="ARBA" id="ARBA00022475"/>
    </source>
</evidence>
<evidence type="ECO:0000256" key="5">
    <source>
        <dbReference type="ARBA" id="ARBA00022741"/>
    </source>
</evidence>
<evidence type="ECO:0000313" key="12">
    <source>
        <dbReference type="EMBL" id="KAF2691590.1"/>
    </source>
</evidence>
<dbReference type="SUPFAM" id="SSF52540">
    <property type="entry name" value="P-loop containing nucleoside triphosphate hydrolases"/>
    <property type="match status" value="1"/>
</dbReference>
<evidence type="ECO:0000256" key="1">
    <source>
        <dbReference type="ARBA" id="ARBA00004651"/>
    </source>
</evidence>
<evidence type="ECO:0000259" key="11">
    <source>
        <dbReference type="PROSITE" id="PS50929"/>
    </source>
</evidence>
<evidence type="ECO:0000256" key="4">
    <source>
        <dbReference type="ARBA" id="ARBA00022692"/>
    </source>
</evidence>
<feature type="domain" description="ABC transporter" evidence="10">
    <location>
        <begin position="285"/>
        <end position="521"/>
    </location>
</feature>
<dbReference type="PROSITE" id="PS50893">
    <property type="entry name" value="ABC_TRANSPORTER_2"/>
    <property type="match status" value="1"/>
</dbReference>
<evidence type="ECO:0000256" key="2">
    <source>
        <dbReference type="ARBA" id="ARBA00022448"/>
    </source>
</evidence>
<protein>
    <submittedName>
        <fullName evidence="12">P-loop containing nucleoside triphosphate hydrolase protein</fullName>
    </submittedName>
</protein>
<dbReference type="InterPro" id="IPR003593">
    <property type="entry name" value="AAA+_ATPase"/>
</dbReference>
<name>A0A6G1JMZ0_9PLEO</name>
<dbReference type="InterPro" id="IPR003439">
    <property type="entry name" value="ABC_transporter-like_ATP-bd"/>
</dbReference>
<evidence type="ECO:0000256" key="7">
    <source>
        <dbReference type="ARBA" id="ARBA00022989"/>
    </source>
</evidence>
<keyword evidence="7 9" id="KW-1133">Transmembrane helix</keyword>
<dbReference type="GO" id="GO:0016887">
    <property type="term" value="F:ATP hydrolysis activity"/>
    <property type="evidence" value="ECO:0007669"/>
    <property type="project" value="InterPro"/>
</dbReference>
<dbReference type="InterPro" id="IPR027417">
    <property type="entry name" value="P-loop_NTPase"/>
</dbReference>
<dbReference type="OrthoDB" id="6500128at2759"/>
<sequence>MVIPHQVGIIVDNIVPQSGVMTWNYIAPLAYFYLLDSILDGINRWVRAYMKASADFRLSALAFTHINKSIDQAKSLSTLVDEILFSVIPMLLDVAIAIGYIVYIFGVYTLLIVVYFMYCYMKVGRLSIVWANSKRRQWLNNSRKEAHTSTESFRLHTTVTMFDQVPYQCAQFKLYAMATMEGFLGFTIRFAVGQCSQDILSDLSLVFGCVLSIWQIVFGSNSIGSFVSFLSYWKNITRPIKRMMASYQTLIVASVDAEKILQTLRTEPSVADHGTEELIAGGGEIKFRNVDFSYNRKATFGTLKDATFTAEPLEKTALVGPTGSGKTTILRLILRLYDANKGSITVDGQELSSVPLSNLREVIGTVPQDPLLFNQFIEDNVRYGRPSATHEEVVEACTAAYIHEKIMSFQDGYQSMVGEGGVRLSGVERQRIAIARVLLMNARIVLLDEATSAVDTITEAHTQQALDKLTSRRTTIVVAHRLSTVAKADKIVVVNDGKIIEQGTHDWLLKQGGKYAKLWGKSQDLANAGQDMFVSDE</sequence>
<dbReference type="InterPro" id="IPR011527">
    <property type="entry name" value="ABC1_TM_dom"/>
</dbReference>
<dbReference type="InterPro" id="IPR039421">
    <property type="entry name" value="Type_1_exporter"/>
</dbReference>
<evidence type="ECO:0000313" key="13">
    <source>
        <dbReference type="Proteomes" id="UP000799291"/>
    </source>
</evidence>
<keyword evidence="4 9" id="KW-0812">Transmembrane</keyword>
<feature type="transmembrane region" description="Helical" evidence="9">
    <location>
        <begin position="174"/>
        <end position="192"/>
    </location>
</feature>
<evidence type="ECO:0000259" key="10">
    <source>
        <dbReference type="PROSITE" id="PS50893"/>
    </source>
</evidence>
<comment type="subcellular location">
    <subcellularLocation>
        <location evidence="1">Cell membrane</location>
        <topology evidence="1">Multi-pass membrane protein</topology>
    </subcellularLocation>
</comment>
<keyword evidence="3" id="KW-1003">Cell membrane</keyword>
<keyword evidence="2" id="KW-0813">Transport</keyword>
<accession>A0A6G1JMZ0</accession>
<evidence type="ECO:0000256" key="8">
    <source>
        <dbReference type="ARBA" id="ARBA00023136"/>
    </source>
</evidence>
<dbReference type="AlphaFoldDB" id="A0A6G1JMZ0"/>
<gene>
    <name evidence="12" type="ORF">K458DRAFT_381439</name>
</gene>
<dbReference type="GO" id="GO:0005524">
    <property type="term" value="F:ATP binding"/>
    <property type="evidence" value="ECO:0007669"/>
    <property type="project" value="UniProtKB-KW"/>
</dbReference>
<dbReference type="SMART" id="SM00382">
    <property type="entry name" value="AAA"/>
    <property type="match status" value="1"/>
</dbReference>
<dbReference type="PANTHER" id="PTHR24221:SF503">
    <property type="entry name" value="MITOCHONDRIAL POTASSIUM CHANNEL ATP-BINDING SUBUNIT"/>
    <property type="match status" value="1"/>
</dbReference>
<keyword evidence="6" id="KW-0067">ATP-binding</keyword>
<feature type="domain" description="ABC transmembrane type-1" evidence="11">
    <location>
        <begin position="1"/>
        <end position="250"/>
    </location>
</feature>
<reference evidence="12" key="1">
    <citation type="journal article" date="2020" name="Stud. Mycol.">
        <title>101 Dothideomycetes genomes: a test case for predicting lifestyles and emergence of pathogens.</title>
        <authorList>
            <person name="Haridas S."/>
            <person name="Albert R."/>
            <person name="Binder M."/>
            <person name="Bloem J."/>
            <person name="Labutti K."/>
            <person name="Salamov A."/>
            <person name="Andreopoulos B."/>
            <person name="Baker S."/>
            <person name="Barry K."/>
            <person name="Bills G."/>
            <person name="Bluhm B."/>
            <person name="Cannon C."/>
            <person name="Castanera R."/>
            <person name="Culley D."/>
            <person name="Daum C."/>
            <person name="Ezra D."/>
            <person name="Gonzalez J."/>
            <person name="Henrissat B."/>
            <person name="Kuo A."/>
            <person name="Liang C."/>
            <person name="Lipzen A."/>
            <person name="Lutzoni F."/>
            <person name="Magnuson J."/>
            <person name="Mondo S."/>
            <person name="Nolan M."/>
            <person name="Ohm R."/>
            <person name="Pangilinan J."/>
            <person name="Park H.-J."/>
            <person name="Ramirez L."/>
            <person name="Alfaro M."/>
            <person name="Sun H."/>
            <person name="Tritt A."/>
            <person name="Yoshinaga Y."/>
            <person name="Zwiers L.-H."/>
            <person name="Turgeon B."/>
            <person name="Goodwin S."/>
            <person name="Spatafora J."/>
            <person name="Crous P."/>
            <person name="Grigoriev I."/>
        </authorList>
    </citation>
    <scope>NUCLEOTIDE SEQUENCE</scope>
    <source>
        <strain evidence="12">CBS 122367</strain>
    </source>
</reference>
<feature type="transmembrane region" description="Helical" evidence="9">
    <location>
        <begin position="94"/>
        <end position="118"/>
    </location>
</feature>
<dbReference type="PROSITE" id="PS50929">
    <property type="entry name" value="ABC_TM1F"/>
    <property type="match status" value="1"/>
</dbReference>
<keyword evidence="8 9" id="KW-0472">Membrane</keyword>
<dbReference type="GO" id="GO:0140359">
    <property type="term" value="F:ABC-type transporter activity"/>
    <property type="evidence" value="ECO:0007669"/>
    <property type="project" value="InterPro"/>
</dbReference>
<keyword evidence="12" id="KW-0378">Hydrolase</keyword>
<dbReference type="Pfam" id="PF00005">
    <property type="entry name" value="ABC_tran"/>
    <property type="match status" value="1"/>
</dbReference>
<proteinExistence type="predicted"/>
<dbReference type="Gene3D" id="3.40.50.300">
    <property type="entry name" value="P-loop containing nucleotide triphosphate hydrolases"/>
    <property type="match status" value="1"/>
</dbReference>
<organism evidence="12 13">
    <name type="scientific">Lentithecium fluviatile CBS 122367</name>
    <dbReference type="NCBI Taxonomy" id="1168545"/>
    <lineage>
        <taxon>Eukaryota</taxon>
        <taxon>Fungi</taxon>
        <taxon>Dikarya</taxon>
        <taxon>Ascomycota</taxon>
        <taxon>Pezizomycotina</taxon>
        <taxon>Dothideomycetes</taxon>
        <taxon>Pleosporomycetidae</taxon>
        <taxon>Pleosporales</taxon>
        <taxon>Massarineae</taxon>
        <taxon>Lentitheciaceae</taxon>
        <taxon>Lentithecium</taxon>
    </lineage>
</organism>
<dbReference type="PANTHER" id="PTHR24221">
    <property type="entry name" value="ATP-BINDING CASSETTE SUB-FAMILY B"/>
    <property type="match status" value="1"/>
</dbReference>
<dbReference type="SUPFAM" id="SSF90123">
    <property type="entry name" value="ABC transporter transmembrane region"/>
    <property type="match status" value="1"/>
</dbReference>
<dbReference type="Proteomes" id="UP000799291">
    <property type="component" value="Unassembled WGS sequence"/>
</dbReference>